<keyword evidence="1" id="KW-0812">Transmembrane</keyword>
<accession>A0AA39IPK8</accession>
<dbReference type="AlphaFoldDB" id="A0AA39IPK8"/>
<dbReference type="EMBL" id="JAUCMV010000001">
    <property type="protein sequence ID" value="KAK0428121.1"/>
    <property type="molecule type" value="Genomic_DNA"/>
</dbReference>
<feature type="transmembrane region" description="Helical" evidence="1">
    <location>
        <begin position="149"/>
        <end position="176"/>
    </location>
</feature>
<keyword evidence="1" id="KW-1133">Transmembrane helix</keyword>
<reference evidence="2" key="1">
    <citation type="submission" date="2023-06" db="EMBL/GenBank/DDBJ databases">
        <title>Genomic analysis of the entomopathogenic nematode Steinernema hermaphroditum.</title>
        <authorList>
            <person name="Schwarz E.M."/>
            <person name="Heppert J.K."/>
            <person name="Baniya A."/>
            <person name="Schwartz H.T."/>
            <person name="Tan C.-H."/>
            <person name="Antoshechkin I."/>
            <person name="Sternberg P.W."/>
            <person name="Goodrich-Blair H."/>
            <person name="Dillman A.R."/>
        </authorList>
    </citation>
    <scope>NUCLEOTIDE SEQUENCE</scope>
    <source>
        <strain evidence="2">PS9179</strain>
        <tissue evidence="2">Whole animal</tissue>
    </source>
</reference>
<organism evidence="2 3">
    <name type="scientific">Steinernema hermaphroditum</name>
    <dbReference type="NCBI Taxonomy" id="289476"/>
    <lineage>
        <taxon>Eukaryota</taxon>
        <taxon>Metazoa</taxon>
        <taxon>Ecdysozoa</taxon>
        <taxon>Nematoda</taxon>
        <taxon>Chromadorea</taxon>
        <taxon>Rhabditida</taxon>
        <taxon>Tylenchina</taxon>
        <taxon>Panagrolaimomorpha</taxon>
        <taxon>Strongyloidoidea</taxon>
        <taxon>Steinernematidae</taxon>
        <taxon>Steinernema</taxon>
    </lineage>
</organism>
<proteinExistence type="predicted"/>
<evidence type="ECO:0000313" key="2">
    <source>
        <dbReference type="EMBL" id="KAK0428121.1"/>
    </source>
</evidence>
<gene>
    <name evidence="2" type="ORF">QR680_010618</name>
</gene>
<keyword evidence="3" id="KW-1185">Reference proteome</keyword>
<evidence type="ECO:0000256" key="1">
    <source>
        <dbReference type="SAM" id="Phobius"/>
    </source>
</evidence>
<comment type="caution">
    <text evidence="2">The sequence shown here is derived from an EMBL/GenBank/DDBJ whole genome shotgun (WGS) entry which is preliminary data.</text>
</comment>
<sequence length="262" mass="29926">MCVLAPHVTMPRVLAPLLLSSPRRCTTSNLLVAPLSEQEEYVVEELSIEMTMVRIFLLLLYAWLFLLGRSDGAEIARTTESSAMVQSLPPQQRNTTRAQINIQVFQVQLKDWTNRPPLTAVFTTPRPKTSVVFRTNANRQRDSLFPSELTIVLIVALISVGLVLLVAVIYGTVYVLTRRNRPKFDHSQAIVYQRPLIPYPEDCLSESLSVERNRRYPALHITLPNRDLPQRTQQNTRLHREVQLLRGGLNVDSDWAIRKVSF</sequence>
<evidence type="ECO:0000313" key="3">
    <source>
        <dbReference type="Proteomes" id="UP001175271"/>
    </source>
</evidence>
<dbReference type="Proteomes" id="UP001175271">
    <property type="component" value="Unassembled WGS sequence"/>
</dbReference>
<name>A0AA39IPK8_9BILA</name>
<protein>
    <submittedName>
        <fullName evidence="2">Uncharacterized protein</fullName>
    </submittedName>
</protein>
<keyword evidence="1" id="KW-0472">Membrane</keyword>